<evidence type="ECO:0000313" key="2">
    <source>
        <dbReference type="Proteomes" id="UP000251960"/>
    </source>
</evidence>
<dbReference type="EMBL" id="NCVQ01000002">
    <property type="protein sequence ID" value="PWZ44145.1"/>
    <property type="molecule type" value="Genomic_DNA"/>
</dbReference>
<feature type="non-terminal residue" evidence="1">
    <location>
        <position position="1"/>
    </location>
</feature>
<organism evidence="1 2">
    <name type="scientific">Zea mays</name>
    <name type="common">Maize</name>
    <dbReference type="NCBI Taxonomy" id="4577"/>
    <lineage>
        <taxon>Eukaryota</taxon>
        <taxon>Viridiplantae</taxon>
        <taxon>Streptophyta</taxon>
        <taxon>Embryophyta</taxon>
        <taxon>Tracheophyta</taxon>
        <taxon>Spermatophyta</taxon>
        <taxon>Magnoliopsida</taxon>
        <taxon>Liliopsida</taxon>
        <taxon>Poales</taxon>
        <taxon>Poaceae</taxon>
        <taxon>PACMAD clade</taxon>
        <taxon>Panicoideae</taxon>
        <taxon>Andropogonodae</taxon>
        <taxon>Andropogoneae</taxon>
        <taxon>Tripsacinae</taxon>
        <taxon>Zea</taxon>
    </lineage>
</organism>
<comment type="caution">
    <text evidence="1">The sequence shown here is derived from an EMBL/GenBank/DDBJ whole genome shotgun (WGS) entry which is preliminary data.</text>
</comment>
<accession>A0A3L6GAT3</accession>
<dbReference type="Proteomes" id="UP000251960">
    <property type="component" value="Chromosome 10"/>
</dbReference>
<reference evidence="1 2" key="1">
    <citation type="journal article" date="2018" name="Nat. Genet.">
        <title>Extensive intraspecific gene order and gene structural variations between Mo17 and other maize genomes.</title>
        <authorList>
            <person name="Sun S."/>
            <person name="Zhou Y."/>
            <person name="Chen J."/>
            <person name="Shi J."/>
            <person name="Zhao H."/>
            <person name="Zhao H."/>
            <person name="Song W."/>
            <person name="Zhang M."/>
            <person name="Cui Y."/>
            <person name="Dong X."/>
            <person name="Liu H."/>
            <person name="Ma X."/>
            <person name="Jiao Y."/>
            <person name="Wang B."/>
            <person name="Wei X."/>
            <person name="Stein J.C."/>
            <person name="Glaubitz J.C."/>
            <person name="Lu F."/>
            <person name="Yu G."/>
            <person name="Liang C."/>
            <person name="Fengler K."/>
            <person name="Li B."/>
            <person name="Rafalski A."/>
            <person name="Schnable P.S."/>
            <person name="Ware D.H."/>
            <person name="Buckler E.S."/>
            <person name="Lai J."/>
        </authorList>
    </citation>
    <scope>NUCLEOTIDE SEQUENCE [LARGE SCALE GENOMIC DNA]</scope>
    <source>
        <strain evidence="2">cv. Missouri 17</strain>
        <tissue evidence="1">Seedling</tissue>
    </source>
</reference>
<gene>
    <name evidence="1" type="ORF">Zm00014a_003631</name>
</gene>
<protein>
    <submittedName>
        <fullName evidence="1">Uncharacterized protein</fullName>
    </submittedName>
</protein>
<name>A0A3L6GAT3_MAIZE</name>
<dbReference type="AlphaFoldDB" id="A0A3L6GAT3"/>
<sequence length="73" mass="8379">LGLSDLIKFVHLVQLYNFVTATIFKLSTDQKLKRLKESSLIKISEFQTLGQDLVFPLNLKICAHESCLVWKTL</sequence>
<evidence type="ECO:0000313" key="1">
    <source>
        <dbReference type="EMBL" id="PWZ44145.1"/>
    </source>
</evidence>
<proteinExistence type="predicted"/>